<reference evidence="2 3" key="1">
    <citation type="submission" date="2022-01" db="EMBL/GenBank/DDBJ databases">
        <authorList>
            <person name="Xiong W."/>
            <person name="Schranz E."/>
        </authorList>
    </citation>
    <scope>NUCLEOTIDE SEQUENCE [LARGE SCALE GENOMIC DNA]</scope>
</reference>
<proteinExistence type="predicted"/>
<sequence>MEGVESKSQSQGQDSRIMSENSKCLVENVEGFQQCVKEIHNQIEQDENFFKIIAEFYDSKKLNMAKLVSELSRMHGALADQTVDLIKEVSKNTLKITTPIKTQHVDSSTSTSTQVTQLIKTPEFMTPVGYDFILDTSGGGFHISTREGTESSFTLSSNSDLAESFMSINKNLNPPVKNDESKAKEIKVHDPEPDVLLKKISTLEKEQFSLKKKIQYLRDENALLEAEKANMAELKRMVSESNRKIETTGKVLEVYRKQVLTADDETTKLKEELARKVVYQTQLVKKLESIEEVISMLTGKLDAQEARESKLHEQVKLSLAGISKRDDVIKELSTQIDLLKNSHATEEDKWNTAIEMLKTELTEKCQLVDDLNKKHDALKICTDELKLKLKGVELEKGEVTSEDAV</sequence>
<dbReference type="AlphaFoldDB" id="A0AAU9PX23"/>
<evidence type="ECO:0000313" key="3">
    <source>
        <dbReference type="Proteomes" id="UP001157418"/>
    </source>
</evidence>
<comment type="caution">
    <text evidence="2">The sequence shown here is derived from an EMBL/GenBank/DDBJ whole genome shotgun (WGS) entry which is preliminary data.</text>
</comment>
<feature type="coiled-coil region" evidence="1">
    <location>
        <begin position="287"/>
        <end position="374"/>
    </location>
</feature>
<dbReference type="EMBL" id="CAKMRJ010005787">
    <property type="protein sequence ID" value="CAH1454608.1"/>
    <property type="molecule type" value="Genomic_DNA"/>
</dbReference>
<dbReference type="Proteomes" id="UP001157418">
    <property type="component" value="Unassembled WGS sequence"/>
</dbReference>
<dbReference type="PANTHER" id="PTHR32258:SF14">
    <property type="entry name" value="GB|AAF19561.1"/>
    <property type="match status" value="1"/>
</dbReference>
<keyword evidence="3" id="KW-1185">Reference proteome</keyword>
<name>A0AAU9PX23_9ASTR</name>
<evidence type="ECO:0000256" key="1">
    <source>
        <dbReference type="SAM" id="Coils"/>
    </source>
</evidence>
<keyword evidence="1" id="KW-0175">Coiled coil</keyword>
<organism evidence="2 3">
    <name type="scientific">Lactuca virosa</name>
    <dbReference type="NCBI Taxonomy" id="75947"/>
    <lineage>
        <taxon>Eukaryota</taxon>
        <taxon>Viridiplantae</taxon>
        <taxon>Streptophyta</taxon>
        <taxon>Embryophyta</taxon>
        <taxon>Tracheophyta</taxon>
        <taxon>Spermatophyta</taxon>
        <taxon>Magnoliopsida</taxon>
        <taxon>eudicotyledons</taxon>
        <taxon>Gunneridae</taxon>
        <taxon>Pentapetalae</taxon>
        <taxon>asterids</taxon>
        <taxon>campanulids</taxon>
        <taxon>Asterales</taxon>
        <taxon>Asteraceae</taxon>
        <taxon>Cichorioideae</taxon>
        <taxon>Cichorieae</taxon>
        <taxon>Lactucinae</taxon>
        <taxon>Lactuca</taxon>
    </lineage>
</organism>
<dbReference type="GO" id="GO:0005774">
    <property type="term" value="C:vacuolar membrane"/>
    <property type="evidence" value="ECO:0007669"/>
    <property type="project" value="TreeGrafter"/>
</dbReference>
<gene>
    <name evidence="2" type="ORF">LVIROSA_LOCUS39777</name>
</gene>
<dbReference type="PANTHER" id="PTHR32258">
    <property type="entry name" value="PROTEIN NETWORKED 4A"/>
    <property type="match status" value="1"/>
</dbReference>
<evidence type="ECO:0000313" key="2">
    <source>
        <dbReference type="EMBL" id="CAH1454608.1"/>
    </source>
</evidence>
<feature type="coiled-coil region" evidence="1">
    <location>
        <begin position="214"/>
        <end position="244"/>
    </location>
</feature>
<evidence type="ECO:0008006" key="4">
    <source>
        <dbReference type="Google" id="ProtNLM"/>
    </source>
</evidence>
<accession>A0AAU9PX23</accession>
<protein>
    <recommendedName>
        <fullName evidence="4">NAB domain-containing protein</fullName>
    </recommendedName>
</protein>
<dbReference type="InterPro" id="IPR051861">
    <property type="entry name" value="NET_actin-binding_domain"/>
</dbReference>